<evidence type="ECO:0000256" key="2">
    <source>
        <dbReference type="ARBA" id="ARBA00022670"/>
    </source>
</evidence>
<dbReference type="InterPro" id="IPR002467">
    <property type="entry name" value="Pept_M24A_MAP1"/>
</dbReference>
<feature type="binding site" evidence="5">
    <location>
        <position position="168"/>
    </location>
    <ligand>
        <name>a divalent metal cation</name>
        <dbReference type="ChEBI" id="CHEBI:60240"/>
        <label>1</label>
    </ligand>
</feature>
<feature type="domain" description="Peptidase M24" evidence="8">
    <location>
        <begin position="86"/>
        <end position="329"/>
    </location>
</feature>
<comment type="function">
    <text evidence="6">Cotranslationally removes the N-terminal methionine from nascent proteins. The N-terminal methionine is often cleaved when the second residue in the primary sequence is small and uncharged (Met-Ala-, Cys, Gly, Pro, Ser, Thr, or Val).</text>
</comment>
<dbReference type="EMBL" id="CAVNYO010000440">
    <property type="protein sequence ID" value="CAK5280755.1"/>
    <property type="molecule type" value="Genomic_DNA"/>
</dbReference>
<dbReference type="InterPro" id="IPR001714">
    <property type="entry name" value="Pept_M24_MAP"/>
</dbReference>
<feature type="binding site" evidence="5">
    <location>
        <position position="249"/>
    </location>
    <ligand>
        <name>substrate</name>
    </ligand>
</feature>
<reference evidence="9" key="1">
    <citation type="submission" date="2023-11" db="EMBL/GenBank/DDBJ databases">
        <authorList>
            <person name="De Vega J J."/>
            <person name="De Vega J J."/>
        </authorList>
    </citation>
    <scope>NUCLEOTIDE SEQUENCE</scope>
</reference>
<organism evidence="9 10">
    <name type="scientific">Mycena citricolor</name>
    <dbReference type="NCBI Taxonomy" id="2018698"/>
    <lineage>
        <taxon>Eukaryota</taxon>
        <taxon>Fungi</taxon>
        <taxon>Dikarya</taxon>
        <taxon>Basidiomycota</taxon>
        <taxon>Agaricomycotina</taxon>
        <taxon>Agaricomycetes</taxon>
        <taxon>Agaricomycetidae</taxon>
        <taxon>Agaricales</taxon>
        <taxon>Marasmiineae</taxon>
        <taxon>Mycenaceae</taxon>
        <taxon>Mycena</taxon>
    </lineage>
</organism>
<evidence type="ECO:0000256" key="1">
    <source>
        <dbReference type="ARBA" id="ARBA00022438"/>
    </source>
</evidence>
<evidence type="ECO:0000256" key="4">
    <source>
        <dbReference type="ARBA" id="ARBA00022801"/>
    </source>
</evidence>
<dbReference type="EC" id="3.4.11.18" evidence="6"/>
<feature type="region of interest" description="Disordered" evidence="7">
    <location>
        <begin position="61"/>
        <end position="80"/>
    </location>
</feature>
<dbReference type="InterPro" id="IPR036005">
    <property type="entry name" value="Creatinase/aminopeptidase-like"/>
</dbReference>
<keyword evidence="2 5" id="KW-0645">Protease</keyword>
<dbReference type="InterPro" id="IPR000994">
    <property type="entry name" value="Pept_M24"/>
</dbReference>
<dbReference type="Gene3D" id="3.90.230.10">
    <property type="entry name" value="Creatinase/methionine aminopeptidase superfamily"/>
    <property type="match status" value="1"/>
</dbReference>
<keyword evidence="10" id="KW-1185">Reference proteome</keyword>
<evidence type="ECO:0000313" key="10">
    <source>
        <dbReference type="Proteomes" id="UP001295794"/>
    </source>
</evidence>
<feature type="binding site" evidence="5">
    <location>
        <position position="323"/>
    </location>
    <ligand>
        <name>a divalent metal cation</name>
        <dbReference type="ChEBI" id="CHEBI:60240"/>
        <label>2</label>
        <note>catalytic</note>
    </ligand>
</feature>
<protein>
    <recommendedName>
        <fullName evidence="6">Methionine aminopeptidase</fullName>
        <ecNumber evidence="6">3.4.11.18</ecNumber>
    </recommendedName>
</protein>
<feature type="binding site" evidence="5">
    <location>
        <position position="179"/>
    </location>
    <ligand>
        <name>a divalent metal cation</name>
        <dbReference type="ChEBI" id="CHEBI:60240"/>
        <label>1</label>
    </ligand>
</feature>
<dbReference type="PANTHER" id="PTHR43330">
    <property type="entry name" value="METHIONINE AMINOPEPTIDASE"/>
    <property type="match status" value="1"/>
</dbReference>
<dbReference type="GO" id="GO:0070006">
    <property type="term" value="F:metalloaminopeptidase activity"/>
    <property type="evidence" value="ECO:0007669"/>
    <property type="project" value="UniProtKB-UniRule"/>
</dbReference>
<evidence type="ECO:0000256" key="3">
    <source>
        <dbReference type="ARBA" id="ARBA00022723"/>
    </source>
</evidence>
<sequence>MLRAHVLWPRLRSTTRIRLPHAPQRKFGSFSVILPEEPFIYGVKHLQPRHVPAHITRPAYAGAPEQQRPPEDEGGKLQLGGDAERRLRAAARLARDVRVFAGSLVKPGITTNAIDARVHEYILAHSAYPSPLLYSGFPKSCCTSVNNIIAHGIPDDRPLEDGDLVSIDITVYLNGYHGDTAETFLVGDVDEPGRELARLSSAATDAGIRVCAPGRRFSDIGAAIYESVRHTEHSVSPQFTGHGIGTEFHRKPWIIHDRNGEPGIMEPGHCFTIEVGVASLRNSSSVFTPPQPCIVQGKEPTCWVWPDGWTASTEDCARSCQTEHMVLITTDGAEVLTR</sequence>
<comment type="cofactor">
    <cofactor evidence="5">
        <name>Co(2+)</name>
        <dbReference type="ChEBI" id="CHEBI:48828"/>
    </cofactor>
    <cofactor evidence="5">
        <name>Zn(2+)</name>
        <dbReference type="ChEBI" id="CHEBI:29105"/>
    </cofactor>
    <cofactor evidence="5">
        <name>Mn(2+)</name>
        <dbReference type="ChEBI" id="CHEBI:29035"/>
    </cofactor>
    <cofactor evidence="5">
        <name>Fe(2+)</name>
        <dbReference type="ChEBI" id="CHEBI:29033"/>
    </cofactor>
    <text evidence="5">Binds 2 divalent metal cations per subunit. Has a high-affinity and a low affinity metal-binding site. The true nature of the physiological cofactor is under debate. The enzyme is active with cobalt, zinc, manganese or divalent iron ions. Most likely, methionine aminopeptidases function as mononuclear Fe(2+)-metalloproteases under physiological conditions, and the catalytically relevant metal-binding site has been assigned to the histidine-containing high-affinity site.</text>
</comment>
<dbReference type="SUPFAM" id="SSF55920">
    <property type="entry name" value="Creatinase/aminopeptidase"/>
    <property type="match status" value="1"/>
</dbReference>
<evidence type="ECO:0000313" key="9">
    <source>
        <dbReference type="EMBL" id="CAK5280755.1"/>
    </source>
</evidence>
<dbReference type="HAMAP" id="MF_01974">
    <property type="entry name" value="MetAP_1"/>
    <property type="match status" value="1"/>
</dbReference>
<evidence type="ECO:0000256" key="7">
    <source>
        <dbReference type="SAM" id="MobiDB-lite"/>
    </source>
</evidence>
<feature type="binding site" evidence="5">
    <location>
        <position position="274"/>
    </location>
    <ligand>
        <name>a divalent metal cation</name>
        <dbReference type="ChEBI" id="CHEBI:60240"/>
        <label>2</label>
        <note>catalytic</note>
    </ligand>
</feature>
<gene>
    <name evidence="9" type="ORF">MYCIT1_LOCUS31368</name>
</gene>
<dbReference type="Proteomes" id="UP001295794">
    <property type="component" value="Unassembled WGS sequence"/>
</dbReference>
<evidence type="ECO:0000259" key="8">
    <source>
        <dbReference type="Pfam" id="PF00557"/>
    </source>
</evidence>
<keyword evidence="3 5" id="KW-0479">Metal-binding</keyword>
<feature type="binding site" evidence="5">
    <location>
        <position position="323"/>
    </location>
    <ligand>
        <name>a divalent metal cation</name>
        <dbReference type="ChEBI" id="CHEBI:60240"/>
        <label>1</label>
    </ligand>
</feature>
<name>A0AAD2HS82_9AGAR</name>
<keyword evidence="1 5" id="KW-0031">Aminopeptidase</keyword>
<keyword evidence="4 5" id="KW-0378">Hydrolase</keyword>
<comment type="catalytic activity">
    <reaction evidence="5 6">
        <text>Release of N-terminal amino acids, preferentially methionine, from peptides and arylamides.</text>
        <dbReference type="EC" id="3.4.11.18"/>
    </reaction>
</comment>
<evidence type="ECO:0000256" key="5">
    <source>
        <dbReference type="HAMAP-Rule" id="MF_03174"/>
    </source>
</evidence>
<feature type="binding site" evidence="5">
    <location>
        <position position="151"/>
    </location>
    <ligand>
        <name>substrate</name>
    </ligand>
</feature>
<dbReference type="GO" id="GO:0046872">
    <property type="term" value="F:metal ion binding"/>
    <property type="evidence" value="ECO:0007669"/>
    <property type="project" value="UniProtKB-UniRule"/>
</dbReference>
<comment type="caution">
    <text evidence="9">The sequence shown here is derived from an EMBL/GenBank/DDBJ whole genome shotgun (WGS) entry which is preliminary data.</text>
</comment>
<feature type="binding site" evidence="5">
    <location>
        <position position="242"/>
    </location>
    <ligand>
        <name>a divalent metal cation</name>
        <dbReference type="ChEBI" id="CHEBI:60240"/>
        <label>2</label>
        <note>catalytic</note>
    </ligand>
</feature>
<evidence type="ECO:0000256" key="6">
    <source>
        <dbReference type="RuleBase" id="RU003653"/>
    </source>
</evidence>
<dbReference type="GO" id="GO:0004239">
    <property type="term" value="F:initiator methionyl aminopeptidase activity"/>
    <property type="evidence" value="ECO:0007669"/>
    <property type="project" value="UniProtKB-UniRule"/>
</dbReference>
<comment type="similarity">
    <text evidence="5">Belongs to the peptidase M24A family. Methionine aminopeptidase type 1 subfamily.</text>
</comment>
<proteinExistence type="inferred from homology"/>
<feature type="binding site" evidence="5">
    <location>
        <position position="179"/>
    </location>
    <ligand>
        <name>a divalent metal cation</name>
        <dbReference type="ChEBI" id="CHEBI:60240"/>
        <label>2</label>
        <note>catalytic</note>
    </ligand>
</feature>
<accession>A0AAD2HS82</accession>
<dbReference type="PRINTS" id="PR00599">
    <property type="entry name" value="MAPEPTIDASE"/>
</dbReference>
<dbReference type="AlphaFoldDB" id="A0AAD2HS82"/>
<dbReference type="Pfam" id="PF00557">
    <property type="entry name" value="Peptidase_M24"/>
    <property type="match status" value="1"/>
</dbReference>
<dbReference type="CDD" id="cd01086">
    <property type="entry name" value="MetAP1"/>
    <property type="match status" value="1"/>
</dbReference>
<dbReference type="NCBIfam" id="TIGR00500">
    <property type="entry name" value="met_pdase_I"/>
    <property type="match status" value="1"/>
</dbReference>
<dbReference type="PANTHER" id="PTHR43330:SF8">
    <property type="entry name" value="METHIONINE AMINOPEPTIDASE 1D, MITOCHONDRIAL"/>
    <property type="match status" value="1"/>
</dbReference>
<dbReference type="GO" id="GO:0006508">
    <property type="term" value="P:proteolysis"/>
    <property type="evidence" value="ECO:0007669"/>
    <property type="project" value="UniProtKB-KW"/>
</dbReference>